<dbReference type="InterPro" id="IPR034683">
    <property type="entry name" value="IspD/TarI"/>
</dbReference>
<dbReference type="InterPro" id="IPR050088">
    <property type="entry name" value="IspD/TarI_cytidylyltransf_bact"/>
</dbReference>
<evidence type="ECO:0000256" key="7">
    <source>
        <dbReference type="HAMAP-Rule" id="MF_00108"/>
    </source>
</evidence>
<evidence type="ECO:0000313" key="8">
    <source>
        <dbReference type="EMBL" id="HEC67766.1"/>
    </source>
</evidence>
<keyword evidence="5 7" id="KW-0548">Nucleotidyltransferase</keyword>
<dbReference type="InterPro" id="IPR029044">
    <property type="entry name" value="Nucleotide-diphossugar_trans"/>
</dbReference>
<evidence type="ECO:0000256" key="3">
    <source>
        <dbReference type="ARBA" id="ARBA00009789"/>
    </source>
</evidence>
<dbReference type="NCBIfam" id="TIGR00453">
    <property type="entry name" value="ispD"/>
    <property type="match status" value="1"/>
</dbReference>
<dbReference type="EC" id="2.7.7.60" evidence="7"/>
<reference evidence="8" key="1">
    <citation type="journal article" date="2020" name="mSystems">
        <title>Genome- and Community-Level Interaction Insights into Carbon Utilization and Element Cycling Functions of Hydrothermarchaeota in Hydrothermal Sediment.</title>
        <authorList>
            <person name="Zhou Z."/>
            <person name="Liu Y."/>
            <person name="Xu W."/>
            <person name="Pan J."/>
            <person name="Luo Z.H."/>
            <person name="Li M."/>
        </authorList>
    </citation>
    <scope>NUCLEOTIDE SEQUENCE [LARGE SCALE GENOMIC DNA]</scope>
    <source>
        <strain evidence="8">HyVt-389</strain>
    </source>
</reference>
<sequence length="222" mass="25172">MVTAIIVAAGEGKRMGEDIPKQFLLLKEKPILWHTLYAFQYSAAIDEILLVINPKWEQESNNIAKEFSKVKCVVFGGKTRQASVWAGLKTIKQTDIVLVHDGVRPFVSKNLIKRVIEGVYKWEAVVPALPVKETIKWVEGSVIKKTIPRDYLYSAQTPQGFKYLLLKEAYVQAQTRKWLFTDDASLLEKIGVRVHVVLGEPYNIKITTIEDLKWAEAIITCG</sequence>
<dbReference type="PANTHER" id="PTHR32125:SF4">
    <property type="entry name" value="2-C-METHYL-D-ERYTHRITOL 4-PHOSPHATE CYTIDYLYLTRANSFERASE, CHLOROPLASTIC"/>
    <property type="match status" value="1"/>
</dbReference>
<evidence type="ECO:0000256" key="5">
    <source>
        <dbReference type="ARBA" id="ARBA00022695"/>
    </source>
</evidence>
<evidence type="ECO:0000256" key="4">
    <source>
        <dbReference type="ARBA" id="ARBA00022679"/>
    </source>
</evidence>
<evidence type="ECO:0000256" key="2">
    <source>
        <dbReference type="ARBA" id="ARBA00004787"/>
    </source>
</evidence>
<proteinExistence type="inferred from homology"/>
<feature type="site" description="Transition state stabilizer" evidence="7">
    <location>
        <position position="14"/>
    </location>
</feature>
<dbReference type="Gene3D" id="3.90.550.10">
    <property type="entry name" value="Spore Coat Polysaccharide Biosynthesis Protein SpsA, Chain A"/>
    <property type="match status" value="1"/>
</dbReference>
<dbReference type="HAMAP" id="MF_00108">
    <property type="entry name" value="IspD"/>
    <property type="match status" value="1"/>
</dbReference>
<comment type="caution">
    <text evidence="8">The sequence shown here is derived from an EMBL/GenBank/DDBJ whole genome shotgun (WGS) entry which is preliminary data.</text>
</comment>
<feature type="site" description="Transition state stabilizer" evidence="7">
    <location>
        <position position="21"/>
    </location>
</feature>
<feature type="site" description="Positions MEP for the nucleophilic attack" evidence="7">
    <location>
        <position position="205"/>
    </location>
</feature>
<evidence type="ECO:0000256" key="6">
    <source>
        <dbReference type="ARBA" id="ARBA00023229"/>
    </source>
</evidence>
<gene>
    <name evidence="7 8" type="primary">ispD</name>
    <name evidence="8" type="ORF">ENI35_03000</name>
</gene>
<comment type="function">
    <text evidence="7">Catalyzes the formation of 4-diphosphocytidyl-2-C-methyl-D-erythritol from CTP and 2-C-methyl-D-erythritol 4-phosphate (MEP).</text>
</comment>
<accession>A0A7C1VWQ7</accession>
<dbReference type="FunFam" id="3.90.550.10:FF:000003">
    <property type="entry name" value="2-C-methyl-D-erythritol 4-phosphate cytidylyltransferase"/>
    <property type="match status" value="1"/>
</dbReference>
<dbReference type="EMBL" id="DRIH01000095">
    <property type="protein sequence ID" value="HEC67766.1"/>
    <property type="molecule type" value="Genomic_DNA"/>
</dbReference>
<protein>
    <recommendedName>
        <fullName evidence="7">2-C-methyl-D-erythritol 4-phosphate cytidylyltransferase</fullName>
        <ecNumber evidence="7">2.7.7.60</ecNumber>
    </recommendedName>
    <alternativeName>
        <fullName evidence="7">4-diphosphocytidyl-2C-methyl-D-erythritol synthase</fullName>
    </alternativeName>
    <alternativeName>
        <fullName evidence="7">MEP cytidylyltransferase</fullName>
        <shortName evidence="7">MCT</shortName>
    </alternativeName>
</protein>
<comment type="pathway">
    <text evidence="2 7">Isoprenoid biosynthesis; isopentenyl diphosphate biosynthesis via DXP pathway; isopentenyl diphosphate from 1-deoxy-D-xylulose 5-phosphate: step 2/6.</text>
</comment>
<dbReference type="AlphaFoldDB" id="A0A7C1VWQ7"/>
<dbReference type="PROSITE" id="PS01295">
    <property type="entry name" value="ISPD"/>
    <property type="match status" value="1"/>
</dbReference>
<dbReference type="PANTHER" id="PTHR32125">
    <property type="entry name" value="2-C-METHYL-D-ERYTHRITOL 4-PHOSPHATE CYTIDYLYLTRANSFERASE, CHLOROPLASTIC"/>
    <property type="match status" value="1"/>
</dbReference>
<comment type="catalytic activity">
    <reaction evidence="1 7">
        <text>2-C-methyl-D-erythritol 4-phosphate + CTP + H(+) = 4-CDP-2-C-methyl-D-erythritol + diphosphate</text>
        <dbReference type="Rhea" id="RHEA:13429"/>
        <dbReference type="ChEBI" id="CHEBI:15378"/>
        <dbReference type="ChEBI" id="CHEBI:33019"/>
        <dbReference type="ChEBI" id="CHEBI:37563"/>
        <dbReference type="ChEBI" id="CHEBI:57823"/>
        <dbReference type="ChEBI" id="CHEBI:58262"/>
        <dbReference type="EC" id="2.7.7.60"/>
    </reaction>
</comment>
<name>A0A7C1VWQ7_DESA2</name>
<dbReference type="InterPro" id="IPR001228">
    <property type="entry name" value="IspD"/>
</dbReference>
<evidence type="ECO:0000256" key="1">
    <source>
        <dbReference type="ARBA" id="ARBA00001282"/>
    </source>
</evidence>
<comment type="similarity">
    <text evidence="3 7">Belongs to the IspD/TarI cytidylyltransferase family. IspD subfamily.</text>
</comment>
<dbReference type="Proteomes" id="UP000885738">
    <property type="component" value="Unassembled WGS sequence"/>
</dbReference>
<dbReference type="SUPFAM" id="SSF53448">
    <property type="entry name" value="Nucleotide-diphospho-sugar transferases"/>
    <property type="match status" value="1"/>
</dbReference>
<keyword evidence="4 7" id="KW-0808">Transferase</keyword>
<dbReference type="GO" id="GO:0019288">
    <property type="term" value="P:isopentenyl diphosphate biosynthetic process, methylerythritol 4-phosphate pathway"/>
    <property type="evidence" value="ECO:0007669"/>
    <property type="project" value="UniProtKB-UniRule"/>
</dbReference>
<dbReference type="GO" id="GO:0050518">
    <property type="term" value="F:2-C-methyl-D-erythritol 4-phosphate cytidylyltransferase activity"/>
    <property type="evidence" value="ECO:0007669"/>
    <property type="project" value="UniProtKB-UniRule"/>
</dbReference>
<dbReference type="InterPro" id="IPR018294">
    <property type="entry name" value="ISPD_synthase_CS"/>
</dbReference>
<organism evidence="8">
    <name type="scientific">Desulfofervidus auxilii</name>
    <dbReference type="NCBI Taxonomy" id="1621989"/>
    <lineage>
        <taxon>Bacteria</taxon>
        <taxon>Pseudomonadati</taxon>
        <taxon>Thermodesulfobacteriota</taxon>
        <taxon>Candidatus Desulfofervidia</taxon>
        <taxon>Candidatus Desulfofervidales</taxon>
        <taxon>Candidatus Desulfofervidaceae</taxon>
        <taxon>Candidatus Desulfofervidus</taxon>
    </lineage>
</organism>
<dbReference type="UniPathway" id="UPA00056">
    <property type="reaction ID" value="UER00093"/>
</dbReference>
<feature type="site" description="Positions MEP for the nucleophilic attack" evidence="7">
    <location>
        <position position="149"/>
    </location>
</feature>
<keyword evidence="6 7" id="KW-0414">Isoprene biosynthesis</keyword>
<dbReference type="CDD" id="cd02516">
    <property type="entry name" value="CDP-ME_synthetase"/>
    <property type="match status" value="1"/>
</dbReference>
<dbReference type="Pfam" id="PF01128">
    <property type="entry name" value="IspD"/>
    <property type="match status" value="1"/>
</dbReference>